<dbReference type="Proteomes" id="UP001596978">
    <property type="component" value="Unassembled WGS sequence"/>
</dbReference>
<name>A0ABW3D2N3_9FLAO</name>
<evidence type="ECO:0000313" key="2">
    <source>
        <dbReference type="Proteomes" id="UP001596978"/>
    </source>
</evidence>
<dbReference type="EMBL" id="JBHTJH010000017">
    <property type="protein sequence ID" value="MFD0863374.1"/>
    <property type="molecule type" value="Genomic_DNA"/>
</dbReference>
<proteinExistence type="predicted"/>
<dbReference type="RefSeq" id="WP_386409361.1">
    <property type="nucleotide sequence ID" value="NZ_JBHTJH010000017.1"/>
</dbReference>
<accession>A0ABW3D2N3</accession>
<protein>
    <submittedName>
        <fullName evidence="1">DUF4348 domain-containing protein</fullName>
    </submittedName>
</protein>
<dbReference type="Pfam" id="PF14254">
    <property type="entry name" value="DUF4348"/>
    <property type="match status" value="1"/>
</dbReference>
<comment type="caution">
    <text evidence="1">The sequence shown here is derived from an EMBL/GenBank/DDBJ whole genome shotgun (WGS) entry which is preliminary data.</text>
</comment>
<gene>
    <name evidence="1" type="ORF">ACFQ1M_14260</name>
</gene>
<keyword evidence="2" id="KW-1185">Reference proteome</keyword>
<dbReference type="InterPro" id="IPR025590">
    <property type="entry name" value="DUF4348"/>
</dbReference>
<sequence length="191" mass="22476">MNSKFLYILFVLVAIISCKDSKAPEATITQTEDAKEEERIVKPAIADPKKETEFEALLRSKHIALKDSILLTPAPCIDDFEKFFERFASDSVFQKDHIHIPLEKKYYDDPYESVEIITAYIYENKLPNYMDFSQDKEAMFKEVDKYYIEKECTDNRVVYKNMGYDNGIYCEYVFKKIGDKWYLTNILDLST</sequence>
<dbReference type="Gene3D" id="3.10.450.410">
    <property type="match status" value="1"/>
</dbReference>
<reference evidence="2" key="1">
    <citation type="journal article" date="2019" name="Int. J. Syst. Evol. Microbiol.">
        <title>The Global Catalogue of Microorganisms (GCM) 10K type strain sequencing project: providing services to taxonomists for standard genome sequencing and annotation.</title>
        <authorList>
            <consortium name="The Broad Institute Genomics Platform"/>
            <consortium name="The Broad Institute Genome Sequencing Center for Infectious Disease"/>
            <person name="Wu L."/>
            <person name="Ma J."/>
        </authorList>
    </citation>
    <scope>NUCLEOTIDE SEQUENCE [LARGE SCALE GENOMIC DNA]</scope>
    <source>
        <strain evidence="2">CCUG 62952</strain>
    </source>
</reference>
<organism evidence="1 2">
    <name type="scientific">Sungkyunkwania multivorans</name>
    <dbReference type="NCBI Taxonomy" id="1173618"/>
    <lineage>
        <taxon>Bacteria</taxon>
        <taxon>Pseudomonadati</taxon>
        <taxon>Bacteroidota</taxon>
        <taxon>Flavobacteriia</taxon>
        <taxon>Flavobacteriales</taxon>
        <taxon>Flavobacteriaceae</taxon>
        <taxon>Sungkyunkwania</taxon>
    </lineage>
</organism>
<evidence type="ECO:0000313" key="1">
    <source>
        <dbReference type="EMBL" id="MFD0863374.1"/>
    </source>
</evidence>
<dbReference type="PROSITE" id="PS51257">
    <property type="entry name" value="PROKAR_LIPOPROTEIN"/>
    <property type="match status" value="1"/>
</dbReference>